<reference evidence="9" key="1">
    <citation type="journal article" date="2019" name="Int. J. Syst. Evol. Microbiol.">
        <title>The Global Catalogue of Microorganisms (GCM) 10K type strain sequencing project: providing services to taxonomists for standard genome sequencing and annotation.</title>
        <authorList>
            <consortium name="The Broad Institute Genomics Platform"/>
            <consortium name="The Broad Institute Genome Sequencing Center for Infectious Disease"/>
            <person name="Wu L."/>
            <person name="Ma J."/>
        </authorList>
    </citation>
    <scope>NUCLEOTIDE SEQUENCE [LARGE SCALE GENOMIC DNA]</scope>
    <source>
        <strain evidence="9">FCH27</strain>
    </source>
</reference>
<protein>
    <submittedName>
        <fullName evidence="8">ABC transporter permease</fullName>
    </submittedName>
</protein>
<feature type="transmembrane region" description="Helical" evidence="6">
    <location>
        <begin position="76"/>
        <end position="98"/>
    </location>
</feature>
<dbReference type="RefSeq" id="WP_255890766.1">
    <property type="nucleotide sequence ID" value="NZ_JAFMZM010000003.1"/>
</dbReference>
<feature type="transmembrane region" description="Helical" evidence="6">
    <location>
        <begin position="118"/>
        <end position="145"/>
    </location>
</feature>
<feature type="transmembrane region" description="Helical" evidence="6">
    <location>
        <begin position="157"/>
        <end position="180"/>
    </location>
</feature>
<feature type="transmembrane region" description="Helical" evidence="6">
    <location>
        <begin position="243"/>
        <end position="265"/>
    </location>
</feature>
<sequence>MSATASTTGSSRVRTAPDEDVRPAPRPAMLTYARLDLRRQLRDRFGMFFVVGLPTFMYLVFGLGSEDAVGSGNVAMYVMISMGAYGAVTATTSVAGSAATEQVMGWGRQLGLTPMRPLAFVTAKAAVAMAVAAVPVTLIFAIGAATGARGDRTDWTLAAMLVWLGSALFAIYGLAVCLVFRGTNAPGIASGMIVVMAFLGNVFTPLDGLMLDIGRLTPLYGYAALARFPLTDGWLPLGGRDPLWLPVANVLVWTVIFSLLALWGVRRSRSRT</sequence>
<feature type="compositionally biased region" description="Polar residues" evidence="5">
    <location>
        <begin position="1"/>
        <end position="13"/>
    </location>
</feature>
<gene>
    <name evidence="8" type="ORF">ACFQO6_06835</name>
</gene>
<comment type="caution">
    <text evidence="8">The sequence shown here is derived from an EMBL/GenBank/DDBJ whole genome shotgun (WGS) entry which is preliminary data.</text>
</comment>
<keyword evidence="3 6" id="KW-1133">Transmembrane helix</keyword>
<evidence type="ECO:0000256" key="4">
    <source>
        <dbReference type="ARBA" id="ARBA00023136"/>
    </source>
</evidence>
<evidence type="ECO:0000313" key="8">
    <source>
        <dbReference type="EMBL" id="MFC7359981.1"/>
    </source>
</evidence>
<proteinExistence type="predicted"/>
<keyword evidence="2 6" id="KW-0812">Transmembrane</keyword>
<feature type="domain" description="ABC-2 type transporter transmembrane" evidence="7">
    <location>
        <begin position="36"/>
        <end position="209"/>
    </location>
</feature>
<keyword evidence="4 6" id="KW-0472">Membrane</keyword>
<dbReference type="InterPro" id="IPR013525">
    <property type="entry name" value="ABC2_TM"/>
</dbReference>
<organism evidence="8 9">
    <name type="scientific">Nocardioides astragali</name>
    <dbReference type="NCBI Taxonomy" id="1776736"/>
    <lineage>
        <taxon>Bacteria</taxon>
        <taxon>Bacillati</taxon>
        <taxon>Actinomycetota</taxon>
        <taxon>Actinomycetes</taxon>
        <taxon>Propionibacteriales</taxon>
        <taxon>Nocardioidaceae</taxon>
        <taxon>Nocardioides</taxon>
    </lineage>
</organism>
<dbReference type="EMBL" id="JBHTCH010000005">
    <property type="protein sequence ID" value="MFC7359981.1"/>
    <property type="molecule type" value="Genomic_DNA"/>
</dbReference>
<feature type="transmembrane region" description="Helical" evidence="6">
    <location>
        <begin position="187"/>
        <end position="206"/>
    </location>
</feature>
<evidence type="ECO:0000256" key="3">
    <source>
        <dbReference type="ARBA" id="ARBA00022989"/>
    </source>
</evidence>
<name>A0ABW2N1K6_9ACTN</name>
<keyword evidence="9" id="KW-1185">Reference proteome</keyword>
<feature type="region of interest" description="Disordered" evidence="5">
    <location>
        <begin position="1"/>
        <end position="24"/>
    </location>
</feature>
<evidence type="ECO:0000256" key="5">
    <source>
        <dbReference type="SAM" id="MobiDB-lite"/>
    </source>
</evidence>
<feature type="transmembrane region" description="Helical" evidence="6">
    <location>
        <begin position="45"/>
        <end position="64"/>
    </location>
</feature>
<evidence type="ECO:0000256" key="1">
    <source>
        <dbReference type="ARBA" id="ARBA00004141"/>
    </source>
</evidence>
<dbReference type="Proteomes" id="UP001596524">
    <property type="component" value="Unassembled WGS sequence"/>
</dbReference>
<evidence type="ECO:0000313" key="9">
    <source>
        <dbReference type="Proteomes" id="UP001596524"/>
    </source>
</evidence>
<evidence type="ECO:0000256" key="2">
    <source>
        <dbReference type="ARBA" id="ARBA00022692"/>
    </source>
</evidence>
<evidence type="ECO:0000256" key="6">
    <source>
        <dbReference type="SAM" id="Phobius"/>
    </source>
</evidence>
<dbReference type="Pfam" id="PF01061">
    <property type="entry name" value="ABC2_membrane"/>
    <property type="match status" value="1"/>
</dbReference>
<accession>A0ABW2N1K6</accession>
<evidence type="ECO:0000259" key="7">
    <source>
        <dbReference type="Pfam" id="PF01061"/>
    </source>
</evidence>
<comment type="subcellular location">
    <subcellularLocation>
        <location evidence="1">Membrane</location>
        <topology evidence="1">Multi-pass membrane protein</topology>
    </subcellularLocation>
</comment>